<gene>
    <name evidence="2" type="ORF">lam_220</name>
</gene>
<dbReference type="Pfam" id="PF04964">
    <property type="entry name" value="Flp_Fap"/>
    <property type="match status" value="1"/>
</dbReference>
<evidence type="ECO:0000256" key="1">
    <source>
        <dbReference type="SAM" id="Phobius"/>
    </source>
</evidence>
<keyword evidence="1" id="KW-0472">Membrane</keyword>
<keyword evidence="1" id="KW-1133">Transmembrane helix</keyword>
<evidence type="ECO:0000313" key="3">
    <source>
        <dbReference type="Proteomes" id="UP000017862"/>
    </source>
</evidence>
<name>U6B4P1_9HYPH</name>
<dbReference type="Proteomes" id="UP000017862">
    <property type="component" value="Chromosome"/>
</dbReference>
<dbReference type="RefSeq" id="WP_007556698.1">
    <property type="nucleotide sequence ID" value="NC_022793.1"/>
</dbReference>
<reference evidence="2 3" key="1">
    <citation type="journal article" date="2014" name="Mol. Plant Microbe Interact.">
        <title>The complete genome sequence of Candidatus Liberibacter americanus, associated with citrus Huanglongbing.</title>
        <authorList>
            <person name="Wulff N.A."/>
            <person name="Zhang S."/>
            <person name="Setubal J.C."/>
            <person name="Almeida N.F."/>
            <person name="Martins E.C."/>
            <person name="Harakava R."/>
            <person name="Kumar D."/>
            <person name="Rangel L.T."/>
            <person name="Foissac X."/>
            <person name="Bove J."/>
            <person name="Gabriel D.W."/>
        </authorList>
    </citation>
    <scope>NUCLEOTIDE SEQUENCE [LARGE SCALE GENOMIC DNA]</scope>
    <source>
        <strain evidence="2 3">Sao Paulo</strain>
    </source>
</reference>
<protein>
    <recommendedName>
        <fullName evidence="4">Flp pilus assembly protein, pilin Flp</fullName>
    </recommendedName>
</protein>
<dbReference type="PATRIC" id="fig|1261131.3.peg.209"/>
<feature type="transmembrane region" description="Helical" evidence="1">
    <location>
        <begin position="20"/>
        <end position="42"/>
    </location>
</feature>
<dbReference type="AlphaFoldDB" id="U6B4P1"/>
<accession>U6B4P1</accession>
<dbReference type="KEGG" id="lar:lam_220"/>
<keyword evidence="1" id="KW-0812">Transmembrane</keyword>
<dbReference type="STRING" id="1261131.lam_220"/>
<organism evidence="2 3">
    <name type="scientific">Candidatus Liberibacter americanus str. Sao Paulo</name>
    <dbReference type="NCBI Taxonomy" id="1261131"/>
    <lineage>
        <taxon>Bacteria</taxon>
        <taxon>Pseudomonadati</taxon>
        <taxon>Pseudomonadota</taxon>
        <taxon>Alphaproteobacteria</taxon>
        <taxon>Hyphomicrobiales</taxon>
        <taxon>Rhizobiaceae</taxon>
        <taxon>Liberibacter</taxon>
    </lineage>
</organism>
<keyword evidence="3" id="KW-1185">Reference proteome</keyword>
<proteinExistence type="predicted"/>
<sequence length="61" mass="6450">MMRSIKKMIKNESGLAALEYGLIASAIAVVILVAVMGLGNAVKGKFEGITKELNKNPTSQT</sequence>
<dbReference type="HOGENOM" id="CLU_171854_5_0_5"/>
<dbReference type="InterPro" id="IPR007047">
    <property type="entry name" value="Flp_Fap"/>
</dbReference>
<evidence type="ECO:0008006" key="4">
    <source>
        <dbReference type="Google" id="ProtNLM"/>
    </source>
</evidence>
<dbReference type="EMBL" id="CP006604">
    <property type="protein sequence ID" value="AHA27593.1"/>
    <property type="molecule type" value="Genomic_DNA"/>
</dbReference>
<evidence type="ECO:0000313" key="2">
    <source>
        <dbReference type="EMBL" id="AHA27593.1"/>
    </source>
</evidence>